<dbReference type="SUPFAM" id="SSF53649">
    <property type="entry name" value="Alkaline phosphatase-like"/>
    <property type="match status" value="1"/>
</dbReference>
<organism evidence="4 5">
    <name type="scientific">Thauera phenolivorans</name>
    <dbReference type="NCBI Taxonomy" id="1792543"/>
    <lineage>
        <taxon>Bacteria</taxon>
        <taxon>Pseudomonadati</taxon>
        <taxon>Pseudomonadota</taxon>
        <taxon>Betaproteobacteria</taxon>
        <taxon>Rhodocyclales</taxon>
        <taxon>Zoogloeaceae</taxon>
        <taxon>Thauera</taxon>
    </lineage>
</organism>
<dbReference type="InterPro" id="IPR050738">
    <property type="entry name" value="Sulfatase"/>
</dbReference>
<proteinExistence type="inferred from homology"/>
<evidence type="ECO:0000256" key="2">
    <source>
        <dbReference type="SAM" id="SignalP"/>
    </source>
</evidence>
<evidence type="ECO:0000256" key="1">
    <source>
        <dbReference type="ARBA" id="ARBA00008779"/>
    </source>
</evidence>
<dbReference type="EMBL" id="JAAYYV010000029">
    <property type="protein sequence ID" value="NLF53020.1"/>
    <property type="molecule type" value="Genomic_DNA"/>
</dbReference>
<dbReference type="GO" id="GO:0004065">
    <property type="term" value="F:arylsulfatase activity"/>
    <property type="evidence" value="ECO:0007669"/>
    <property type="project" value="TreeGrafter"/>
</dbReference>
<evidence type="ECO:0000313" key="5">
    <source>
        <dbReference type="Proteomes" id="UP000536534"/>
    </source>
</evidence>
<dbReference type="AlphaFoldDB" id="A0A7X7R6G1"/>
<feature type="signal peptide" evidence="2">
    <location>
        <begin position="1"/>
        <end position="24"/>
    </location>
</feature>
<dbReference type="Pfam" id="PF00884">
    <property type="entry name" value="Sulfatase"/>
    <property type="match status" value="1"/>
</dbReference>
<dbReference type="InterPro" id="IPR000917">
    <property type="entry name" value="Sulfatase_N"/>
</dbReference>
<dbReference type="Gene3D" id="3.40.720.10">
    <property type="entry name" value="Alkaline Phosphatase, subunit A"/>
    <property type="match status" value="1"/>
</dbReference>
<dbReference type="Gene3D" id="3.30.1120.10">
    <property type="match status" value="1"/>
</dbReference>
<comment type="similarity">
    <text evidence="1">Belongs to the sulfatase family.</text>
</comment>
<accession>A0A7X7R6G1</accession>
<keyword evidence="2" id="KW-0732">Signal</keyword>
<protein>
    <submittedName>
        <fullName evidence="4">Arylsulfatase</fullName>
    </submittedName>
</protein>
<dbReference type="CDD" id="cd16025">
    <property type="entry name" value="PAS_like"/>
    <property type="match status" value="1"/>
</dbReference>
<reference evidence="4 5" key="1">
    <citation type="journal article" date="2020" name="Biotechnol. Biofuels">
        <title>New insights from the biogas microbiome by comprehensive genome-resolved metagenomics of nearly 1600 species originating from multiple anaerobic digesters.</title>
        <authorList>
            <person name="Campanaro S."/>
            <person name="Treu L."/>
            <person name="Rodriguez-R L.M."/>
            <person name="Kovalovszki A."/>
            <person name="Ziels R.M."/>
            <person name="Maus I."/>
            <person name="Zhu X."/>
            <person name="Kougias P.G."/>
            <person name="Basile A."/>
            <person name="Luo G."/>
            <person name="Schluter A."/>
            <person name="Konstantinidis K.T."/>
            <person name="Angelidaki I."/>
        </authorList>
    </citation>
    <scope>NUCLEOTIDE SEQUENCE [LARGE SCALE GENOMIC DNA]</scope>
    <source>
        <strain evidence="4">AS06rmzACSIP_256</strain>
    </source>
</reference>
<evidence type="ECO:0000313" key="4">
    <source>
        <dbReference type="EMBL" id="NLF53020.1"/>
    </source>
</evidence>
<comment type="caution">
    <text evidence="4">The sequence shown here is derived from an EMBL/GenBank/DDBJ whole genome shotgun (WGS) entry which is preliminary data.</text>
</comment>
<evidence type="ECO:0000259" key="3">
    <source>
        <dbReference type="Pfam" id="PF00884"/>
    </source>
</evidence>
<feature type="chain" id="PRO_5031531356" evidence="2">
    <location>
        <begin position="25"/>
        <end position="581"/>
    </location>
</feature>
<dbReference type="Proteomes" id="UP000536534">
    <property type="component" value="Unassembled WGS sequence"/>
</dbReference>
<gene>
    <name evidence="4" type="ORF">GX576_01195</name>
</gene>
<feature type="domain" description="Sulfatase N-terminal" evidence="3">
    <location>
        <begin position="33"/>
        <end position="440"/>
    </location>
</feature>
<dbReference type="InterPro" id="IPR017850">
    <property type="entry name" value="Alkaline_phosphatase_core_sf"/>
</dbReference>
<sequence length="581" mass="64101">MKTAIVSLLVPLASLALGIQASHAAPAEKPARPNILLIMADDLGYTDLGSFGSEIATPNLDRLADTGTRMTQFYASPFCSPTRAMLMSGSDNHLVGIGDMSELMTAEQRGKPGYEGYLNDRVVPVAQVLRDAGYRTMMTGKWHLGVPEQHSPASRGFDHSYALVHGGSSHFSDQAGIVALDPDKAPKAIYREDGKSVDVPEGFYSSDFFTSRLIEYIERGKDSGQPFFAYLAFTAPHWPLHAHDVDIARYEGRYKTGYDALRKDRLERMKALGIVAADTPVFEGHPLWPKWDSLSEAEKASEAKRMTVYAAMVDNMDQNVGRMLDYLRKSGELDNTFIFFLSDNGADGNSVYDVARTREWIHKDFDNSVQAIGKSGSYAEYGPGWAQVGSTPFRLYKSFMYEGGIAVPAIAWGPGVEGGTIKRAFAHVSDIAPTLYELAGTQHPGTEYHGRPALPVRGNSMLGYLRGETDAVRGDDEVVGWELGGRKALRKGDWKLVYSNPPWGSGDWELYNIAEDRTESRDLAADEPQKLGELLVAWMDYVAETGVLELPDLASRPGYSNGAKYYEDLKYEATLQPRRAR</sequence>
<dbReference type="PANTHER" id="PTHR42693:SF33">
    <property type="entry name" value="ARYLSULFATASE"/>
    <property type="match status" value="1"/>
</dbReference>
<name>A0A7X7R6G1_9RHOO</name>
<dbReference type="PANTHER" id="PTHR42693">
    <property type="entry name" value="ARYLSULFATASE FAMILY MEMBER"/>
    <property type="match status" value="1"/>
</dbReference>